<name>A0ABM4D4X8_HYDVU</name>
<dbReference type="GeneID" id="101240731"/>
<dbReference type="Proteomes" id="UP001652625">
    <property type="component" value="Chromosome 12"/>
</dbReference>
<dbReference type="Gene3D" id="1.20.90.10">
    <property type="entry name" value="Phospholipase A2 domain"/>
    <property type="match status" value="1"/>
</dbReference>
<keyword evidence="5" id="KW-0732">Signal</keyword>
<evidence type="ECO:0000256" key="4">
    <source>
        <dbReference type="RuleBase" id="RU003654"/>
    </source>
</evidence>
<comment type="similarity">
    <text evidence="4">Belongs to the phospholipase A2 family.</text>
</comment>
<dbReference type="SMART" id="SM00085">
    <property type="entry name" value="PA2c"/>
    <property type="match status" value="1"/>
</dbReference>
<organism evidence="7 8">
    <name type="scientific">Hydra vulgaris</name>
    <name type="common">Hydra</name>
    <name type="synonym">Hydra attenuata</name>
    <dbReference type="NCBI Taxonomy" id="6087"/>
    <lineage>
        <taxon>Eukaryota</taxon>
        <taxon>Metazoa</taxon>
        <taxon>Cnidaria</taxon>
        <taxon>Hydrozoa</taxon>
        <taxon>Hydroidolina</taxon>
        <taxon>Anthoathecata</taxon>
        <taxon>Aplanulata</taxon>
        <taxon>Hydridae</taxon>
        <taxon>Hydra</taxon>
    </lineage>
</organism>
<comment type="cofactor">
    <cofactor evidence="5">
        <name>Ca(2+)</name>
        <dbReference type="ChEBI" id="CHEBI:29108"/>
    </cofactor>
</comment>
<keyword evidence="5" id="KW-0443">Lipid metabolism</keyword>
<dbReference type="PANTHER" id="PTHR11716">
    <property type="entry name" value="PHOSPHOLIPASE A2 FAMILY MEMBER"/>
    <property type="match status" value="1"/>
</dbReference>
<dbReference type="InterPro" id="IPR033113">
    <property type="entry name" value="PLA2_histidine"/>
</dbReference>
<feature type="domain" description="Phospholipase A2-like central" evidence="6">
    <location>
        <begin position="20"/>
        <end position="135"/>
    </location>
</feature>
<evidence type="ECO:0000256" key="2">
    <source>
        <dbReference type="ARBA" id="ARBA00022525"/>
    </source>
</evidence>
<dbReference type="CDD" id="cd00125">
    <property type="entry name" value="PLA2c"/>
    <property type="match status" value="1"/>
</dbReference>
<proteinExistence type="inferred from homology"/>
<dbReference type="InterPro" id="IPR016090">
    <property type="entry name" value="PLA2-like_dom"/>
</dbReference>
<dbReference type="InterPro" id="IPR033112">
    <property type="entry name" value="PLA2_Asp_AS"/>
</dbReference>
<keyword evidence="5" id="KW-0378">Hydrolase</keyword>
<reference evidence="8" key="1">
    <citation type="submission" date="2025-08" db="UniProtKB">
        <authorList>
            <consortium name="RefSeq"/>
        </authorList>
    </citation>
    <scope>IDENTIFICATION</scope>
</reference>
<dbReference type="SUPFAM" id="SSF48619">
    <property type="entry name" value="Phospholipase A2, PLA2"/>
    <property type="match status" value="1"/>
</dbReference>
<keyword evidence="2 5" id="KW-0964">Secreted</keyword>
<dbReference type="Pfam" id="PF00068">
    <property type="entry name" value="Phospholip_A2_1"/>
    <property type="match status" value="1"/>
</dbReference>
<evidence type="ECO:0000256" key="3">
    <source>
        <dbReference type="ARBA" id="ARBA00023157"/>
    </source>
</evidence>
<evidence type="ECO:0000256" key="5">
    <source>
        <dbReference type="RuleBase" id="RU361236"/>
    </source>
</evidence>
<keyword evidence="3" id="KW-1015">Disulfide bond</keyword>
<comment type="subcellular location">
    <subcellularLocation>
        <location evidence="1 5">Secreted</location>
    </subcellularLocation>
</comment>
<evidence type="ECO:0000313" key="8">
    <source>
        <dbReference type="RefSeq" id="XP_065669346.1"/>
    </source>
</evidence>
<dbReference type="EC" id="3.1.1.4" evidence="5"/>
<dbReference type="PROSITE" id="PS00118">
    <property type="entry name" value="PA2_HIS"/>
    <property type="match status" value="1"/>
</dbReference>
<sequence>MHFVQNFLTFVALINFSNGGLNELCELIDFYSKKEFFHCFAYDDYGCWCGPGGSGKPVDKADSCCKRHDHCYDRILSKKECNPYIAQYSFDKDKCLNENGTCLREICECDQAISKCLSKQNYNRKFYGYRLLHKC</sequence>
<accession>A0ABM4D4X8</accession>
<comment type="catalytic activity">
    <reaction evidence="5">
        <text>a 1,2-diacyl-sn-glycero-3-phosphocholine + H2O = a 1-acyl-sn-glycero-3-phosphocholine + a fatty acid + H(+)</text>
        <dbReference type="Rhea" id="RHEA:15801"/>
        <dbReference type="ChEBI" id="CHEBI:15377"/>
        <dbReference type="ChEBI" id="CHEBI:15378"/>
        <dbReference type="ChEBI" id="CHEBI:28868"/>
        <dbReference type="ChEBI" id="CHEBI:57643"/>
        <dbReference type="ChEBI" id="CHEBI:58168"/>
        <dbReference type="EC" id="3.1.1.4"/>
    </reaction>
</comment>
<dbReference type="PROSITE" id="PS00119">
    <property type="entry name" value="PA2_ASP"/>
    <property type="match status" value="1"/>
</dbReference>
<dbReference type="PRINTS" id="PR00389">
    <property type="entry name" value="PHPHLIPASEA2"/>
</dbReference>
<feature type="chain" id="PRO_5044980059" description="Phospholipase A2" evidence="5">
    <location>
        <begin position="20"/>
        <end position="135"/>
    </location>
</feature>
<keyword evidence="5" id="KW-0106">Calcium</keyword>
<evidence type="ECO:0000313" key="7">
    <source>
        <dbReference type="Proteomes" id="UP001652625"/>
    </source>
</evidence>
<evidence type="ECO:0000259" key="6">
    <source>
        <dbReference type="SMART" id="SM00085"/>
    </source>
</evidence>
<feature type="signal peptide" evidence="5">
    <location>
        <begin position="1"/>
        <end position="19"/>
    </location>
</feature>
<dbReference type="PANTHER" id="PTHR11716:SF51">
    <property type="entry name" value="PHOSPHOLIPASE A2"/>
    <property type="match status" value="1"/>
</dbReference>
<gene>
    <name evidence="8" type="primary">LOC101240731</name>
</gene>
<dbReference type="InterPro" id="IPR036444">
    <property type="entry name" value="PLipase_A2_dom_sf"/>
</dbReference>
<dbReference type="InterPro" id="IPR001211">
    <property type="entry name" value="PLA2"/>
</dbReference>
<keyword evidence="7" id="KW-1185">Reference proteome</keyword>
<protein>
    <recommendedName>
        <fullName evidence="5">Phospholipase A2</fullName>
        <ecNumber evidence="5">3.1.1.4</ecNumber>
    </recommendedName>
</protein>
<dbReference type="RefSeq" id="XP_065669346.1">
    <property type="nucleotide sequence ID" value="XM_065813274.1"/>
</dbReference>
<evidence type="ECO:0000256" key="1">
    <source>
        <dbReference type="ARBA" id="ARBA00004613"/>
    </source>
</evidence>